<name>A0A1J5P949_9ZZZZ</name>
<evidence type="ECO:0000313" key="1">
    <source>
        <dbReference type="EMBL" id="OIQ67280.1"/>
    </source>
</evidence>
<organism evidence="1">
    <name type="scientific">mine drainage metagenome</name>
    <dbReference type="NCBI Taxonomy" id="410659"/>
    <lineage>
        <taxon>unclassified sequences</taxon>
        <taxon>metagenomes</taxon>
        <taxon>ecological metagenomes</taxon>
    </lineage>
</organism>
<proteinExistence type="predicted"/>
<reference evidence="1" key="1">
    <citation type="submission" date="2016-10" db="EMBL/GenBank/DDBJ databases">
        <title>Sequence of Gallionella enrichment culture.</title>
        <authorList>
            <person name="Poehlein A."/>
            <person name="Muehling M."/>
            <person name="Daniel R."/>
        </authorList>
    </citation>
    <scope>NUCLEOTIDE SEQUENCE</scope>
</reference>
<comment type="caution">
    <text evidence="1">The sequence shown here is derived from an EMBL/GenBank/DDBJ whole genome shotgun (WGS) entry which is preliminary data.</text>
</comment>
<accession>A0A1J5P949</accession>
<dbReference type="AlphaFoldDB" id="A0A1J5P949"/>
<gene>
    <name evidence="1" type="ORF">GALL_511410</name>
</gene>
<protein>
    <submittedName>
        <fullName evidence="1">Uncharacterized protein</fullName>
    </submittedName>
</protein>
<sequence>MTASLQQEYIIRIKMRTDAAARHGITHHQIVQPRMRDKIESLQQCFAARQVMIQFLHQ</sequence>
<dbReference type="EMBL" id="MLJW01006033">
    <property type="protein sequence ID" value="OIQ67280.1"/>
    <property type="molecule type" value="Genomic_DNA"/>
</dbReference>